<dbReference type="Gene3D" id="3.30.60.160">
    <property type="match status" value="1"/>
</dbReference>
<keyword evidence="3" id="KW-0479">Metal-binding</keyword>
<reference evidence="12" key="1">
    <citation type="submission" date="2023-03" db="UniProtKB">
        <authorList>
            <consortium name="Ensembl"/>
        </authorList>
    </citation>
    <scope>IDENTIFICATION</scope>
</reference>
<comment type="subcellular location">
    <subcellularLocation>
        <location evidence="1">Nucleus</location>
    </subcellularLocation>
</comment>
<keyword evidence="2" id="KW-0217">Developmental protein</keyword>
<dbReference type="GO" id="GO:0003682">
    <property type="term" value="F:chromatin binding"/>
    <property type="evidence" value="ECO:0007669"/>
    <property type="project" value="TreeGrafter"/>
</dbReference>
<evidence type="ECO:0000259" key="10">
    <source>
        <dbReference type="PROSITE" id="PS50105"/>
    </source>
</evidence>
<dbReference type="InterPro" id="IPR013761">
    <property type="entry name" value="SAM/pointed_sf"/>
</dbReference>
<dbReference type="InterPro" id="IPR038603">
    <property type="entry name" value="Znf_FCS_sf"/>
</dbReference>
<feature type="region of interest" description="Disordered" evidence="9">
    <location>
        <begin position="206"/>
        <end position="283"/>
    </location>
</feature>
<dbReference type="GO" id="GO:0045892">
    <property type="term" value="P:negative regulation of DNA-templated transcription"/>
    <property type="evidence" value="ECO:0007669"/>
    <property type="project" value="TreeGrafter"/>
</dbReference>
<feature type="region of interest" description="Disordered" evidence="9">
    <location>
        <begin position="513"/>
        <end position="536"/>
    </location>
</feature>
<feature type="compositionally biased region" description="Low complexity" evidence="9">
    <location>
        <begin position="313"/>
        <end position="350"/>
    </location>
</feature>
<dbReference type="Gene3D" id="1.10.150.50">
    <property type="entry name" value="Transcription Factor, Ets-1"/>
    <property type="match status" value="1"/>
</dbReference>
<dbReference type="AlphaFoldDB" id="A0A8C4LUJ4"/>
<dbReference type="CDD" id="cd09577">
    <property type="entry name" value="SAM_Ph1_2_3"/>
    <property type="match status" value="1"/>
</dbReference>
<dbReference type="FunFam" id="3.30.60.160:FF:000002">
    <property type="entry name" value="Polyhomeotic-like protein 2 isoform 1"/>
    <property type="match status" value="1"/>
</dbReference>
<dbReference type="PANTHER" id="PTHR12247">
    <property type="entry name" value="POLYCOMB GROUP PROTEIN"/>
    <property type="match status" value="1"/>
</dbReference>
<evidence type="ECO:0000256" key="4">
    <source>
        <dbReference type="ARBA" id="ARBA00022771"/>
    </source>
</evidence>
<evidence type="ECO:0000256" key="5">
    <source>
        <dbReference type="ARBA" id="ARBA00022833"/>
    </source>
</evidence>
<dbReference type="PROSITE" id="PS51024">
    <property type="entry name" value="ZF_FCS"/>
    <property type="match status" value="1"/>
</dbReference>
<feature type="region of interest" description="Disordered" evidence="9">
    <location>
        <begin position="313"/>
        <end position="420"/>
    </location>
</feature>
<dbReference type="Ensembl" id="ENSEAST00005018606.1">
    <property type="protein sequence ID" value="ENSEASP00005017131.1"/>
    <property type="gene ID" value="ENSEASG00005011780.1"/>
</dbReference>
<dbReference type="PANTHER" id="PTHR12247:SF86">
    <property type="entry name" value="POLYHOMEOTIC-LIKE PROTEIN 2"/>
    <property type="match status" value="1"/>
</dbReference>
<feature type="region of interest" description="Disordered" evidence="9">
    <location>
        <begin position="663"/>
        <end position="698"/>
    </location>
</feature>
<feature type="region of interest" description="Disordered" evidence="9">
    <location>
        <begin position="1"/>
        <end position="42"/>
    </location>
</feature>
<feature type="compositionally biased region" description="Low complexity" evidence="9">
    <location>
        <begin position="515"/>
        <end position="529"/>
    </location>
</feature>
<dbReference type="Pfam" id="PF00536">
    <property type="entry name" value="SAM_1"/>
    <property type="match status" value="1"/>
</dbReference>
<dbReference type="GO" id="GO:0003677">
    <property type="term" value="F:DNA binding"/>
    <property type="evidence" value="ECO:0007669"/>
    <property type="project" value="UniProtKB-KW"/>
</dbReference>
<dbReference type="GO" id="GO:0035102">
    <property type="term" value="C:PRC1 complex"/>
    <property type="evidence" value="ECO:0007669"/>
    <property type="project" value="TreeGrafter"/>
</dbReference>
<evidence type="ECO:0000259" key="11">
    <source>
        <dbReference type="PROSITE" id="PS51024"/>
    </source>
</evidence>
<dbReference type="SUPFAM" id="SSF47769">
    <property type="entry name" value="SAM/Pointed domain"/>
    <property type="match status" value="1"/>
</dbReference>
<feature type="region of interest" description="Disordered" evidence="9">
    <location>
        <begin position="710"/>
        <end position="746"/>
    </location>
</feature>
<accession>A0A8C4LUJ4</accession>
<evidence type="ECO:0000256" key="1">
    <source>
        <dbReference type="ARBA" id="ARBA00004123"/>
    </source>
</evidence>
<feature type="compositionally biased region" description="Low complexity" evidence="9">
    <location>
        <begin position="10"/>
        <end position="31"/>
    </location>
</feature>
<protein>
    <submittedName>
        <fullName evidence="12">Polyhomeotic homolog 2</fullName>
    </submittedName>
</protein>
<proteinExistence type="predicted"/>
<sequence length="836" mass="89337">MENELPVPHTSSSASVTSSTSGVSSSSGGSSRPTGPQISVYSGIPDRQTVQVIQQALHRQPNTAAQYLQQMYAAQQQHLMLQTAALQQQHLNSAQLQSLAAVQQVRKGTGGHRINLAASPAAAQLLNRAQNVNSAAASGIAQQAVLLGNTSSPALTASQAQMYLRAQMLIFTPTATVATVQPELGTGSPARPSTPAQVQNLTLRTQQTPAAAASGPTPTQPVLPSLALKPTPSGSQPLPTPSQGRNTAQGSPAGAKPSITDSVMEPLKKGDGNSSVPGSMEGRAGLSRMVPTVAPHPLIAPAYAQLQPHQLLPQPSSKHLQPQFVIQQQQQQPPQQQQQPQQSRPALQTQSHPQLASIPPSLALQPSPEAHAMPLGPVTSTLPLQCPTANLHKPGSTQQCHLPTPDIGPHNGYPEGLSHTPQRRFQHASAVILQLQPASPAPQQCAPDDWKEVVPGEKSVPETRSGPSPHQQAIVTAMPGGLPVPKSPNIQQSPAHETGQGIVHALTDLSSPGMTSGNGNSASSIAGTAPQNGENKPPQAIVKPQILTHVIEGFVIQEGAEPFPVGRSSLLVGNLKKKYAQGFLPEKLPQQDHTTTTDSEMEEPYLQESKEEGTPLKLKCELCGRVDFAYKFKRSKRFCSMACAKRYNVGCTKRVGLFHSDRSKLQKAGATTHNRRRASKASLPPLTKDTKKQPTGTVPLSVTAALQLTHSQEDSSRCSDNSSYEEPLSPISASSSTSRRRQGQRDLELPDMHMRDLVGMGHHFLPSEPTKWNVEDVYEFIRSLPGCQEIAEEFRAQEIDGQALLLLKEDHLMSAMNIKLGPALKIYARISMLKDS</sequence>
<organism evidence="12">
    <name type="scientific">Equus asinus asinus</name>
    <dbReference type="NCBI Taxonomy" id="83772"/>
    <lineage>
        <taxon>Eukaryota</taxon>
        <taxon>Metazoa</taxon>
        <taxon>Chordata</taxon>
        <taxon>Craniata</taxon>
        <taxon>Vertebrata</taxon>
        <taxon>Euteleostomi</taxon>
        <taxon>Mammalia</taxon>
        <taxon>Eutheria</taxon>
        <taxon>Laurasiatheria</taxon>
        <taxon>Perissodactyla</taxon>
        <taxon>Equidae</taxon>
        <taxon>Equus</taxon>
    </lineage>
</organism>
<dbReference type="InterPro" id="IPR050548">
    <property type="entry name" value="PcG_chromatin_remod_factors"/>
</dbReference>
<evidence type="ECO:0000256" key="6">
    <source>
        <dbReference type="ARBA" id="ARBA00023125"/>
    </source>
</evidence>
<evidence type="ECO:0000256" key="7">
    <source>
        <dbReference type="ARBA" id="ARBA00023242"/>
    </source>
</evidence>
<feature type="compositionally biased region" description="Low complexity" evidence="9">
    <location>
        <begin position="206"/>
        <end position="217"/>
    </location>
</feature>
<dbReference type="SMART" id="SM00454">
    <property type="entry name" value="SAM"/>
    <property type="match status" value="1"/>
</dbReference>
<name>A0A8C4LUJ4_EQUAS</name>
<dbReference type="Pfam" id="PF21319">
    <property type="entry name" value="zf-FCS_1"/>
    <property type="match status" value="1"/>
</dbReference>
<feature type="domain" description="FCS-type" evidence="11">
    <location>
        <begin position="611"/>
        <end position="645"/>
    </location>
</feature>
<dbReference type="PROSITE" id="PS50105">
    <property type="entry name" value="SAM_DOMAIN"/>
    <property type="match status" value="1"/>
</dbReference>
<evidence type="ECO:0000256" key="8">
    <source>
        <dbReference type="PROSITE-ProRule" id="PRU00367"/>
    </source>
</evidence>
<dbReference type="GO" id="GO:0008270">
    <property type="term" value="F:zinc ion binding"/>
    <property type="evidence" value="ECO:0007669"/>
    <property type="project" value="UniProtKB-KW"/>
</dbReference>
<gene>
    <name evidence="12" type="primary">PHC2</name>
</gene>
<feature type="compositionally biased region" description="Polar residues" evidence="9">
    <location>
        <begin position="232"/>
        <end position="250"/>
    </location>
</feature>
<keyword evidence="7" id="KW-0539">Nucleus</keyword>
<dbReference type="InterPro" id="IPR012313">
    <property type="entry name" value="Znf_FCS"/>
</dbReference>
<dbReference type="FunFam" id="1.10.150.50:FF:000011">
    <property type="entry name" value="Polyhomeotic-like protein 2 isoform 1"/>
    <property type="match status" value="1"/>
</dbReference>
<evidence type="ECO:0000313" key="12">
    <source>
        <dbReference type="Ensembl" id="ENSEASP00005017131.1"/>
    </source>
</evidence>
<keyword evidence="4 8" id="KW-0863">Zinc-finger</keyword>
<dbReference type="GO" id="GO:0042393">
    <property type="term" value="F:histone binding"/>
    <property type="evidence" value="ECO:0007669"/>
    <property type="project" value="TreeGrafter"/>
</dbReference>
<dbReference type="InterPro" id="IPR001660">
    <property type="entry name" value="SAM"/>
</dbReference>
<feature type="domain" description="SAM" evidence="10">
    <location>
        <begin position="772"/>
        <end position="836"/>
    </location>
</feature>
<evidence type="ECO:0000256" key="2">
    <source>
        <dbReference type="ARBA" id="ARBA00022473"/>
    </source>
</evidence>
<keyword evidence="6" id="KW-0238">DNA-binding</keyword>
<dbReference type="Pfam" id="PF16616">
    <property type="entry name" value="PHC2_SAM_assoc"/>
    <property type="match status" value="1"/>
</dbReference>
<evidence type="ECO:0000256" key="3">
    <source>
        <dbReference type="ARBA" id="ARBA00022723"/>
    </source>
</evidence>
<evidence type="ECO:0000256" key="9">
    <source>
        <dbReference type="SAM" id="MobiDB-lite"/>
    </source>
</evidence>
<keyword evidence="5" id="KW-0862">Zinc</keyword>